<keyword evidence="1" id="KW-0812">Transmembrane</keyword>
<reference evidence="2 3" key="1">
    <citation type="submission" date="2016-11" db="EMBL/GenBank/DDBJ databases">
        <title>The macronuclear genome of Stentor coeruleus: a giant cell with tiny introns.</title>
        <authorList>
            <person name="Slabodnick M."/>
            <person name="Ruby J.G."/>
            <person name="Reiff S.B."/>
            <person name="Swart E.C."/>
            <person name="Gosai S."/>
            <person name="Prabakaran S."/>
            <person name="Witkowska E."/>
            <person name="Larue G.E."/>
            <person name="Fisher S."/>
            <person name="Freeman R.M."/>
            <person name="Gunawardena J."/>
            <person name="Chu W."/>
            <person name="Stover N.A."/>
            <person name="Gregory B.D."/>
            <person name="Nowacki M."/>
            <person name="Derisi J."/>
            <person name="Roy S.W."/>
            <person name="Marshall W.F."/>
            <person name="Sood P."/>
        </authorList>
    </citation>
    <scope>NUCLEOTIDE SEQUENCE [LARGE SCALE GENOMIC DNA]</scope>
    <source>
        <strain evidence="2">WM001</strain>
    </source>
</reference>
<comment type="caution">
    <text evidence="2">The sequence shown here is derived from an EMBL/GenBank/DDBJ whole genome shotgun (WGS) entry which is preliminary data.</text>
</comment>
<name>A0A1R2BRH8_9CILI</name>
<organism evidence="2 3">
    <name type="scientific">Stentor coeruleus</name>
    <dbReference type="NCBI Taxonomy" id="5963"/>
    <lineage>
        <taxon>Eukaryota</taxon>
        <taxon>Sar</taxon>
        <taxon>Alveolata</taxon>
        <taxon>Ciliophora</taxon>
        <taxon>Postciliodesmatophora</taxon>
        <taxon>Heterotrichea</taxon>
        <taxon>Heterotrichida</taxon>
        <taxon>Stentoridae</taxon>
        <taxon>Stentor</taxon>
    </lineage>
</organism>
<dbReference type="AlphaFoldDB" id="A0A1R2BRH8"/>
<keyword evidence="3" id="KW-1185">Reference proteome</keyword>
<evidence type="ECO:0000256" key="1">
    <source>
        <dbReference type="SAM" id="Phobius"/>
    </source>
</evidence>
<keyword evidence="1" id="KW-1133">Transmembrane helix</keyword>
<evidence type="ECO:0000313" key="2">
    <source>
        <dbReference type="EMBL" id="OMJ79350.1"/>
    </source>
</evidence>
<dbReference type="Proteomes" id="UP000187209">
    <property type="component" value="Unassembled WGS sequence"/>
</dbReference>
<gene>
    <name evidence="2" type="ORF">SteCoe_20643</name>
</gene>
<protein>
    <submittedName>
        <fullName evidence="2">Uncharacterized protein</fullName>
    </submittedName>
</protein>
<proteinExistence type="predicted"/>
<accession>A0A1R2BRH8</accession>
<evidence type="ECO:0000313" key="3">
    <source>
        <dbReference type="Proteomes" id="UP000187209"/>
    </source>
</evidence>
<feature type="transmembrane region" description="Helical" evidence="1">
    <location>
        <begin position="611"/>
        <end position="629"/>
    </location>
</feature>
<sequence>MLYFVLEQYISSPTSPKNKISSFGKPNIGKTSFLNFMFRNQQPQVNHNQIQHKNFLITPYNQFDLIDISEIINPQEGIKNEVHLFTVALLLSNKVLLHILENDMKNPDFIQMFAYKFYHSSRTCLKFTNKLPEIIIIIRDPSIYFKTALTVAEYDDLVIDFAYKVNMKISKFAQSLYEIYENTNEKKKSNESERDILIDDFKSCVFKVSHHCCAFAIKNDSLDSVEYLELRRGDYEWDFYDNGFEKFSNRAICVLVKEKRSNDVFNKNRASINGASIDFTTEIKKIVLTDKKNAKGKFLAQKILCDINFNVFLAYTLPQSHAKLLDYCKKYKIKLEKLNKKFSKIIEKSTENNKTYSDIWKTYETEINKQYAKNTEDMPMIESMVSYFKYNTAISFTYIFSLRSTIKDSLCYSILNSIMKYSSNTELINYEFNKLEKCLGLFKCYINFDDNFKEILKNLMPQKFVLTECIAEIYSQIIEFTINKDYKYEDVLIQQKMLYEQKDYIQHIRRLVKIFFEYIIDGENTDEKFENYMKRIEYFIEKLKTLHSMLLIENNKALIVTDENLKIKRICESVTIKFPKMLYKIAPPATGLFFGLMSTVAPVQAIPGLNLAILGIGALATYFLTSYAYNQKTKRKILTLNLKADEGYYIEDYIIIKDHSYGTISNENEHKSEDKTTFDYTACLTSDGKSSGSACLNVVCILVCKRIL</sequence>
<keyword evidence="1" id="KW-0472">Membrane</keyword>
<dbReference type="EMBL" id="MPUH01000475">
    <property type="protein sequence ID" value="OMJ79350.1"/>
    <property type="molecule type" value="Genomic_DNA"/>
</dbReference>